<dbReference type="OrthoDB" id="8954335at2759"/>
<dbReference type="InterPro" id="IPR006073">
    <property type="entry name" value="GTP-bd"/>
</dbReference>
<accession>A0A5C3KHI8</accession>
<sequence>MVTLSVNQPALIALMGATGSGKSSFINSVTGSYTAPVGHDLSSLTASVDQYAHTLVGGACVRLVDTPGFNDYKGEGSKSDLQILQMIAAFLKTDSYGHRHDANRKFTGVVYLHNITDQRVSRMARRNMRIFKQLCGTDSMKNVVVVTTCWDLISDIQDGIAKEEQLKSDEGLLKELHDAGAEFLRSGHFDSDKFPGDKCFQTPQNIISRILSLDPLFLQIQQEMDKGDSVAETTAGSTIFQEVEELKREFKERIDGMYSEMSTLRSANEEERSHRKELEMATMKLKCQVQEWEKQQRQMQSDDKLVTKKEMDNWASQHESNIHDFQTRLSLLGVTSEEMGQRQTTIETLNVELKSSLELARKERDALESECRYLRSNTKTLMEELQDARRELILQSRQMESDKARLTEEIQRLRSSAAHTQAMLQISSEREERLQSDMRGLRSELNAAQEGRDAYQVEIARAGKEVQRLLLLVTESKGEIGIAKQEVLSLTSENKRQASEINQHVLDLIQAREELEESRAHQARLMSWLGQTNTPSSQPRYLQGYQAYQ</sequence>
<dbReference type="GO" id="GO:0005525">
    <property type="term" value="F:GTP binding"/>
    <property type="evidence" value="ECO:0007669"/>
    <property type="project" value="InterPro"/>
</dbReference>
<dbReference type="CDD" id="cd00882">
    <property type="entry name" value="Ras_like_GTPase"/>
    <property type="match status" value="1"/>
</dbReference>
<dbReference type="AlphaFoldDB" id="A0A5C3KHI8"/>
<proteinExistence type="predicted"/>
<feature type="coiled-coil region" evidence="1">
    <location>
        <begin position="350"/>
        <end position="458"/>
    </location>
</feature>
<feature type="domain" description="G" evidence="2">
    <location>
        <begin position="12"/>
        <end position="97"/>
    </location>
</feature>
<keyword evidence="4" id="KW-1185">Reference proteome</keyword>
<evidence type="ECO:0000259" key="2">
    <source>
        <dbReference type="Pfam" id="PF01926"/>
    </source>
</evidence>
<evidence type="ECO:0000256" key="1">
    <source>
        <dbReference type="SAM" id="Coils"/>
    </source>
</evidence>
<dbReference type="GO" id="GO:0016787">
    <property type="term" value="F:hydrolase activity"/>
    <property type="evidence" value="ECO:0007669"/>
    <property type="project" value="UniProtKB-KW"/>
</dbReference>
<gene>
    <name evidence="3" type="ORF">FA15DRAFT_697564</name>
</gene>
<dbReference type="Gene3D" id="3.40.50.300">
    <property type="entry name" value="P-loop containing nucleotide triphosphate hydrolases"/>
    <property type="match status" value="1"/>
</dbReference>
<dbReference type="SUPFAM" id="SSF52540">
    <property type="entry name" value="P-loop containing nucleoside triphosphate hydrolases"/>
    <property type="match status" value="1"/>
</dbReference>
<keyword evidence="3" id="KW-0378">Hydrolase</keyword>
<reference evidence="3 4" key="1">
    <citation type="journal article" date="2019" name="Nat. Ecol. Evol.">
        <title>Megaphylogeny resolves global patterns of mushroom evolution.</title>
        <authorList>
            <person name="Varga T."/>
            <person name="Krizsan K."/>
            <person name="Foldi C."/>
            <person name="Dima B."/>
            <person name="Sanchez-Garcia M."/>
            <person name="Sanchez-Ramirez S."/>
            <person name="Szollosi G.J."/>
            <person name="Szarkandi J.G."/>
            <person name="Papp V."/>
            <person name="Albert L."/>
            <person name="Andreopoulos W."/>
            <person name="Angelini C."/>
            <person name="Antonin V."/>
            <person name="Barry K.W."/>
            <person name="Bougher N.L."/>
            <person name="Buchanan P."/>
            <person name="Buyck B."/>
            <person name="Bense V."/>
            <person name="Catcheside P."/>
            <person name="Chovatia M."/>
            <person name="Cooper J."/>
            <person name="Damon W."/>
            <person name="Desjardin D."/>
            <person name="Finy P."/>
            <person name="Geml J."/>
            <person name="Haridas S."/>
            <person name="Hughes K."/>
            <person name="Justo A."/>
            <person name="Karasinski D."/>
            <person name="Kautmanova I."/>
            <person name="Kiss B."/>
            <person name="Kocsube S."/>
            <person name="Kotiranta H."/>
            <person name="LaButti K.M."/>
            <person name="Lechner B.E."/>
            <person name="Liimatainen K."/>
            <person name="Lipzen A."/>
            <person name="Lukacs Z."/>
            <person name="Mihaltcheva S."/>
            <person name="Morgado L.N."/>
            <person name="Niskanen T."/>
            <person name="Noordeloos M.E."/>
            <person name="Ohm R.A."/>
            <person name="Ortiz-Santana B."/>
            <person name="Ovrebo C."/>
            <person name="Racz N."/>
            <person name="Riley R."/>
            <person name="Savchenko A."/>
            <person name="Shiryaev A."/>
            <person name="Soop K."/>
            <person name="Spirin V."/>
            <person name="Szebenyi C."/>
            <person name="Tomsovsky M."/>
            <person name="Tulloss R.E."/>
            <person name="Uehling J."/>
            <person name="Grigoriev I.V."/>
            <person name="Vagvolgyi C."/>
            <person name="Papp T."/>
            <person name="Martin F.M."/>
            <person name="Miettinen O."/>
            <person name="Hibbett D.S."/>
            <person name="Nagy L.G."/>
        </authorList>
    </citation>
    <scope>NUCLEOTIDE SEQUENCE [LARGE SCALE GENOMIC DNA]</scope>
    <source>
        <strain evidence="3 4">CBS 121175</strain>
    </source>
</reference>
<evidence type="ECO:0000313" key="3">
    <source>
        <dbReference type="EMBL" id="TFK19367.1"/>
    </source>
</evidence>
<name>A0A5C3KHI8_COPMA</name>
<dbReference type="EMBL" id="ML210344">
    <property type="protein sequence ID" value="TFK19367.1"/>
    <property type="molecule type" value="Genomic_DNA"/>
</dbReference>
<organism evidence="3 4">
    <name type="scientific">Coprinopsis marcescibilis</name>
    <name type="common">Agaric fungus</name>
    <name type="synonym">Psathyrella marcescibilis</name>
    <dbReference type="NCBI Taxonomy" id="230819"/>
    <lineage>
        <taxon>Eukaryota</taxon>
        <taxon>Fungi</taxon>
        <taxon>Dikarya</taxon>
        <taxon>Basidiomycota</taxon>
        <taxon>Agaricomycotina</taxon>
        <taxon>Agaricomycetes</taxon>
        <taxon>Agaricomycetidae</taxon>
        <taxon>Agaricales</taxon>
        <taxon>Agaricineae</taxon>
        <taxon>Psathyrellaceae</taxon>
        <taxon>Coprinopsis</taxon>
    </lineage>
</organism>
<keyword evidence="1" id="KW-0175">Coiled coil</keyword>
<dbReference type="STRING" id="230819.A0A5C3KHI8"/>
<dbReference type="InterPro" id="IPR027417">
    <property type="entry name" value="P-loop_NTPase"/>
</dbReference>
<feature type="coiled-coil region" evidence="1">
    <location>
        <begin position="264"/>
        <end position="295"/>
    </location>
</feature>
<dbReference type="Pfam" id="PF01926">
    <property type="entry name" value="MMR_HSR1"/>
    <property type="match status" value="1"/>
</dbReference>
<dbReference type="Proteomes" id="UP000307440">
    <property type="component" value="Unassembled WGS sequence"/>
</dbReference>
<evidence type="ECO:0000313" key="4">
    <source>
        <dbReference type="Proteomes" id="UP000307440"/>
    </source>
</evidence>
<protein>
    <submittedName>
        <fullName evidence="3">P-loop containing nucleoside triphosphate hydrolase protein</fullName>
    </submittedName>
</protein>